<dbReference type="Proteomes" id="UP001497535">
    <property type="component" value="Unassembled WGS sequence"/>
</dbReference>
<gene>
    <name evidence="1" type="ORF">MENTE1834_LOCUS16304</name>
</gene>
<sequence length="55" mass="6388">MALLAVGASSFTADFRFQVSKPRDKYSDWVLILRRTEFVLYFFVCNPSPPSILWT</sequence>
<evidence type="ECO:0000313" key="2">
    <source>
        <dbReference type="Proteomes" id="UP001497535"/>
    </source>
</evidence>
<organism evidence="1 2">
    <name type="scientific">Meloidogyne enterolobii</name>
    <name type="common">Root-knot nematode worm</name>
    <name type="synonym">Meloidogyne mayaguensis</name>
    <dbReference type="NCBI Taxonomy" id="390850"/>
    <lineage>
        <taxon>Eukaryota</taxon>
        <taxon>Metazoa</taxon>
        <taxon>Ecdysozoa</taxon>
        <taxon>Nematoda</taxon>
        <taxon>Chromadorea</taxon>
        <taxon>Rhabditida</taxon>
        <taxon>Tylenchina</taxon>
        <taxon>Tylenchomorpha</taxon>
        <taxon>Tylenchoidea</taxon>
        <taxon>Meloidogynidae</taxon>
        <taxon>Meloidogyninae</taxon>
        <taxon>Meloidogyne</taxon>
    </lineage>
</organism>
<protein>
    <submittedName>
        <fullName evidence="1">Uncharacterized protein</fullName>
    </submittedName>
</protein>
<evidence type="ECO:0000313" key="1">
    <source>
        <dbReference type="EMBL" id="CAK5061699.1"/>
    </source>
</evidence>
<reference evidence="1" key="1">
    <citation type="submission" date="2023-11" db="EMBL/GenBank/DDBJ databases">
        <authorList>
            <person name="Poullet M."/>
        </authorList>
    </citation>
    <scope>NUCLEOTIDE SEQUENCE</scope>
    <source>
        <strain evidence="1">E1834</strain>
    </source>
</reference>
<proteinExistence type="predicted"/>
<comment type="caution">
    <text evidence="1">The sequence shown here is derived from an EMBL/GenBank/DDBJ whole genome shotgun (WGS) entry which is preliminary data.</text>
</comment>
<keyword evidence="2" id="KW-1185">Reference proteome</keyword>
<accession>A0ACB0YT49</accession>
<name>A0ACB0YT49_MELEN</name>
<dbReference type="EMBL" id="CAVMJV010000018">
    <property type="protein sequence ID" value="CAK5061699.1"/>
    <property type="molecule type" value="Genomic_DNA"/>
</dbReference>